<dbReference type="EMBL" id="CVQI01032274">
    <property type="protein sequence ID" value="CRK40878.1"/>
    <property type="molecule type" value="Genomic_DNA"/>
</dbReference>
<feature type="non-terminal residue" evidence="2">
    <location>
        <position position="387"/>
    </location>
</feature>
<evidence type="ECO:0000313" key="3">
    <source>
        <dbReference type="Proteomes" id="UP000045706"/>
    </source>
</evidence>
<feature type="region of interest" description="Disordered" evidence="1">
    <location>
        <begin position="354"/>
        <end position="387"/>
    </location>
</feature>
<reference evidence="3" key="1">
    <citation type="submission" date="2015-05" db="EMBL/GenBank/DDBJ databases">
        <authorList>
            <person name="Fogelqvist Johan"/>
        </authorList>
    </citation>
    <scope>NUCLEOTIDE SEQUENCE [LARGE SCALE GENOMIC DNA]</scope>
</reference>
<evidence type="ECO:0000313" key="2">
    <source>
        <dbReference type="EMBL" id="CRK40878.1"/>
    </source>
</evidence>
<name>A0A0G4N344_VERLO</name>
<organism evidence="2 3">
    <name type="scientific">Verticillium longisporum</name>
    <name type="common">Verticillium dahliae var. longisporum</name>
    <dbReference type="NCBI Taxonomy" id="100787"/>
    <lineage>
        <taxon>Eukaryota</taxon>
        <taxon>Fungi</taxon>
        <taxon>Dikarya</taxon>
        <taxon>Ascomycota</taxon>
        <taxon>Pezizomycotina</taxon>
        <taxon>Sordariomycetes</taxon>
        <taxon>Hypocreomycetidae</taxon>
        <taxon>Glomerellales</taxon>
        <taxon>Plectosphaerellaceae</taxon>
        <taxon>Verticillium</taxon>
    </lineage>
</organism>
<proteinExistence type="predicted"/>
<dbReference type="AlphaFoldDB" id="A0A0G4N344"/>
<evidence type="ECO:0008006" key="4">
    <source>
        <dbReference type="Google" id="ProtNLM"/>
    </source>
</evidence>
<feature type="region of interest" description="Disordered" evidence="1">
    <location>
        <begin position="176"/>
        <end position="203"/>
    </location>
</feature>
<feature type="region of interest" description="Disordered" evidence="1">
    <location>
        <begin position="128"/>
        <end position="156"/>
    </location>
</feature>
<gene>
    <name evidence="2" type="ORF">BN1723_004975</name>
</gene>
<accession>A0A0G4N344</accession>
<protein>
    <recommendedName>
        <fullName evidence="4">C3H1-type domain-containing protein</fullName>
    </recommendedName>
</protein>
<dbReference type="Proteomes" id="UP000045706">
    <property type="component" value="Unassembled WGS sequence"/>
</dbReference>
<sequence>MGKDGLQVMQKTDHCSSDLCPFASPTSALPLLLPPYSSHISSIFVLEEPACLSPTDDPPLTEVAFATLPSRPTAPSPWTSSCEDGTFHYSGDENACTVDNAHFRLMGEHLIPRTTDQHRRTMATDTHKLIHQHHQAPRRDDREGHASLTNVSRSAKPVLESTPRCLDLHDWQLASANTSGQFPPLSPSPAPSGDCRPEGRLKDRDKTELPGIYAYCFDRGNGNYTRLIPADMLPPVLGIPAIQQGSGGMMVLPFPGAEPVRGPSSNVQPVTLKETIDTIVACSPAGPKRTKVYCDKWVHEGVWAFTQQGCRYKHEMPLDKATQHSLGLFHGLPTWWRKQQAELQRRQLTISGRNVDDSVQVTSAPGGAVFGGEQQGRGAVAEVDQSR</sequence>
<feature type="compositionally biased region" description="Polar residues" evidence="1">
    <location>
        <begin position="354"/>
        <end position="363"/>
    </location>
</feature>
<evidence type="ECO:0000256" key="1">
    <source>
        <dbReference type="SAM" id="MobiDB-lite"/>
    </source>
</evidence>